<keyword evidence="3" id="KW-1185">Reference proteome</keyword>
<dbReference type="PANTHER" id="PTHR33383:SF1">
    <property type="entry name" value="MEMBRANE PROTEIN INSERTION EFFICIENCY FACTOR-RELATED"/>
    <property type="match status" value="1"/>
</dbReference>
<dbReference type="InterPro" id="IPR002696">
    <property type="entry name" value="Membr_insert_effic_factor_YidD"/>
</dbReference>
<name>A0ABN1GVD7_9ACTN</name>
<dbReference type="RefSeq" id="WP_344605006.1">
    <property type="nucleotide sequence ID" value="NZ_BAAAHE010000018.1"/>
</dbReference>
<protein>
    <recommendedName>
        <fullName evidence="1">Putative membrane protein insertion efficiency factor</fullName>
    </recommendedName>
</protein>
<dbReference type="HAMAP" id="MF_00386">
    <property type="entry name" value="UPF0161_YidD"/>
    <property type="match status" value="1"/>
</dbReference>
<comment type="caution">
    <text evidence="2">The sequence shown here is derived from an EMBL/GenBank/DDBJ whole genome shotgun (WGS) entry which is preliminary data.</text>
</comment>
<evidence type="ECO:0000256" key="1">
    <source>
        <dbReference type="HAMAP-Rule" id="MF_00386"/>
    </source>
</evidence>
<gene>
    <name evidence="2" type="primary">yidD</name>
    <name evidence="2" type="ORF">GCM10009547_24190</name>
</gene>
<sequence length="87" mass="10204">MKYLFMGLIRLYQWTVSAWLGPVCRFYPSCSHYGYEAFRVHGTLRGGWLTARRVVRCNPWNAGGLDFVPERRSRRFRSSQSVQGVTR</sequence>
<dbReference type="Proteomes" id="UP001500957">
    <property type="component" value="Unassembled WGS sequence"/>
</dbReference>
<comment type="similarity">
    <text evidence="1">Belongs to the UPF0161 family.</text>
</comment>
<dbReference type="NCBIfam" id="TIGR00278">
    <property type="entry name" value="membrane protein insertion efficiency factor YidD"/>
    <property type="match status" value="1"/>
</dbReference>
<evidence type="ECO:0000313" key="3">
    <source>
        <dbReference type="Proteomes" id="UP001500957"/>
    </source>
</evidence>
<dbReference type="EMBL" id="BAAAHE010000018">
    <property type="protein sequence ID" value="GAA0620737.1"/>
    <property type="molecule type" value="Genomic_DNA"/>
</dbReference>
<dbReference type="PANTHER" id="PTHR33383">
    <property type="entry name" value="MEMBRANE PROTEIN INSERTION EFFICIENCY FACTOR-RELATED"/>
    <property type="match status" value="1"/>
</dbReference>
<comment type="function">
    <text evidence="1">Could be involved in insertion of integral membrane proteins into the membrane.</text>
</comment>
<keyword evidence="1" id="KW-0472">Membrane</keyword>
<proteinExistence type="inferred from homology"/>
<comment type="subcellular location">
    <subcellularLocation>
        <location evidence="1">Cell membrane</location>
        <topology evidence="1">Peripheral membrane protein</topology>
        <orientation evidence="1">Cytoplasmic side</orientation>
    </subcellularLocation>
</comment>
<accession>A0ABN1GVD7</accession>
<dbReference type="SMART" id="SM01234">
    <property type="entry name" value="Haemolytic"/>
    <property type="match status" value="1"/>
</dbReference>
<dbReference type="Pfam" id="PF01809">
    <property type="entry name" value="YidD"/>
    <property type="match status" value="1"/>
</dbReference>
<reference evidence="2 3" key="1">
    <citation type="journal article" date="2019" name="Int. J. Syst. Evol. Microbiol.">
        <title>The Global Catalogue of Microorganisms (GCM) 10K type strain sequencing project: providing services to taxonomists for standard genome sequencing and annotation.</title>
        <authorList>
            <consortium name="The Broad Institute Genomics Platform"/>
            <consortium name="The Broad Institute Genome Sequencing Center for Infectious Disease"/>
            <person name="Wu L."/>
            <person name="Ma J."/>
        </authorList>
    </citation>
    <scope>NUCLEOTIDE SEQUENCE [LARGE SCALE GENOMIC DNA]</scope>
    <source>
        <strain evidence="2 3">JCM 10671</strain>
    </source>
</reference>
<evidence type="ECO:0000313" key="2">
    <source>
        <dbReference type="EMBL" id="GAA0620737.1"/>
    </source>
</evidence>
<organism evidence="2 3">
    <name type="scientific">Sporichthya brevicatena</name>
    <dbReference type="NCBI Taxonomy" id="171442"/>
    <lineage>
        <taxon>Bacteria</taxon>
        <taxon>Bacillati</taxon>
        <taxon>Actinomycetota</taxon>
        <taxon>Actinomycetes</taxon>
        <taxon>Sporichthyales</taxon>
        <taxon>Sporichthyaceae</taxon>
        <taxon>Sporichthya</taxon>
    </lineage>
</organism>
<keyword evidence="1" id="KW-1003">Cell membrane</keyword>